<accession>A0ABV9C251</accession>
<evidence type="ECO:0000313" key="3">
    <source>
        <dbReference type="Proteomes" id="UP001595961"/>
    </source>
</evidence>
<dbReference type="RefSeq" id="WP_266148929.1">
    <property type="nucleotide sequence ID" value="NZ_CP064028.1"/>
</dbReference>
<evidence type="ECO:0000313" key="2">
    <source>
        <dbReference type="EMBL" id="MFC4527027.1"/>
    </source>
</evidence>
<name>A0ABV9C251_9GAMM</name>
<dbReference type="Proteomes" id="UP001595961">
    <property type="component" value="Unassembled WGS sequence"/>
</dbReference>
<feature type="coiled-coil region" evidence="1">
    <location>
        <begin position="53"/>
        <end position="95"/>
    </location>
</feature>
<proteinExistence type="predicted"/>
<sequence length="156" mass="17379">MSIVDDIAKLQAALEQMLSSNVTITARAVTRESGAPFKNASDITRHAQRRALLEEFQRRQQAIRKLAEDVDQESVTNLRLKVARLEESCLALQQSRELLIASHKAMLLAVGEVGGMRAWVKFFPQWDQVRRSLNGMGALPKAQVESLGLGPGRDDR</sequence>
<gene>
    <name evidence="2" type="ORF">ACFO5W_10330</name>
</gene>
<reference evidence="3" key="1">
    <citation type="journal article" date="2019" name="Int. J. Syst. Evol. Microbiol.">
        <title>The Global Catalogue of Microorganisms (GCM) 10K type strain sequencing project: providing services to taxonomists for standard genome sequencing and annotation.</title>
        <authorList>
            <consortium name="The Broad Institute Genomics Platform"/>
            <consortium name="The Broad Institute Genome Sequencing Center for Infectious Disease"/>
            <person name="Wu L."/>
            <person name="Ma J."/>
        </authorList>
    </citation>
    <scope>NUCLEOTIDE SEQUENCE [LARGE SCALE GENOMIC DNA]</scope>
    <source>
        <strain evidence="3">CCM 4481</strain>
    </source>
</reference>
<evidence type="ECO:0000256" key="1">
    <source>
        <dbReference type="SAM" id="Coils"/>
    </source>
</evidence>
<comment type="caution">
    <text evidence="2">The sequence shown here is derived from an EMBL/GenBank/DDBJ whole genome shotgun (WGS) entry which is preliminary data.</text>
</comment>
<protein>
    <submittedName>
        <fullName evidence="2">Uncharacterized protein</fullName>
    </submittedName>
</protein>
<keyword evidence="3" id="KW-1185">Reference proteome</keyword>
<organism evidence="2 3">
    <name type="scientific">Dyella halodurans</name>
    <dbReference type="NCBI Taxonomy" id="1920171"/>
    <lineage>
        <taxon>Bacteria</taxon>
        <taxon>Pseudomonadati</taxon>
        <taxon>Pseudomonadota</taxon>
        <taxon>Gammaproteobacteria</taxon>
        <taxon>Lysobacterales</taxon>
        <taxon>Rhodanobacteraceae</taxon>
        <taxon>Dyella</taxon>
    </lineage>
</organism>
<keyword evidence="1" id="KW-0175">Coiled coil</keyword>
<dbReference type="EMBL" id="JBHSGA010000017">
    <property type="protein sequence ID" value="MFC4527027.1"/>
    <property type="molecule type" value="Genomic_DNA"/>
</dbReference>